<evidence type="ECO:0000313" key="5">
    <source>
        <dbReference type="Proteomes" id="UP000823611"/>
    </source>
</evidence>
<proteinExistence type="predicted"/>
<feature type="domain" description="Alcohol dehydrogenase iron-type/glycerol dehydrogenase GldA" evidence="2">
    <location>
        <begin position="9"/>
        <end position="173"/>
    </location>
</feature>
<evidence type="ECO:0000259" key="2">
    <source>
        <dbReference type="Pfam" id="PF00465"/>
    </source>
</evidence>
<dbReference type="EMBL" id="JADIMX010000024">
    <property type="protein sequence ID" value="MBO8433892.1"/>
    <property type="molecule type" value="Genomic_DNA"/>
</dbReference>
<accession>A0A9D9DTJ5</accession>
<protein>
    <submittedName>
        <fullName evidence="4">Iron-containing alcohol dehydrogenase</fullName>
    </submittedName>
</protein>
<organism evidence="4 5">
    <name type="scientific">Candidatus Fimicola merdigallinarum</name>
    <dbReference type="NCBI Taxonomy" id="2840819"/>
    <lineage>
        <taxon>Bacteria</taxon>
        <taxon>Bacillati</taxon>
        <taxon>Bacillota</taxon>
        <taxon>Clostridia</taxon>
        <taxon>Lachnospirales</taxon>
        <taxon>Lachnospiraceae</taxon>
        <taxon>Lachnospiraceae incertae sedis</taxon>
        <taxon>Candidatus Fimicola</taxon>
    </lineage>
</organism>
<dbReference type="Pfam" id="PF00465">
    <property type="entry name" value="Fe-ADH"/>
    <property type="match status" value="1"/>
</dbReference>
<keyword evidence="1" id="KW-0560">Oxidoreductase</keyword>
<evidence type="ECO:0000256" key="1">
    <source>
        <dbReference type="ARBA" id="ARBA00023002"/>
    </source>
</evidence>
<dbReference type="SUPFAM" id="SSF56796">
    <property type="entry name" value="Dehydroquinate synthase-like"/>
    <property type="match status" value="1"/>
</dbReference>
<dbReference type="InterPro" id="IPR056798">
    <property type="entry name" value="ADH_Fe_C"/>
</dbReference>
<dbReference type="GO" id="GO:0046872">
    <property type="term" value="F:metal ion binding"/>
    <property type="evidence" value="ECO:0007669"/>
    <property type="project" value="InterPro"/>
</dbReference>
<feature type="domain" description="Fe-containing alcohol dehydrogenase-like C-terminal" evidence="3">
    <location>
        <begin position="187"/>
        <end position="364"/>
    </location>
</feature>
<sequence length="366" mass="40698">MNDFSYSMPTKILFGENCILKNSNIFKKYGNTALVVTGKNSAKVNGSEKDIKSALEKEGINYIIFDDIKENPDINMIKEASELGKREKVDFVIGIGGGSPMDSSKAIACLIANPDSGEEILFGEQASHLPVIAVPTTAGTGSEVTPYSVLTLHNQKTKSSIAQKIFPDYAFLDARYTENLSAKITNNTAIDTLSHLVEGYLSTKSNFFSDIIAESGLRLFKECIISISNRDYTMEIREKLLISSTIAGIVISQSSTSIPHTLGYQITYNKGIPHGPATGIFLKEYLKLFGDNNKVKNILEILGFENLNDLDEFIRKVIFEYCDEKFTDDDISCYAETTYLKKEKLKTFPNELSLDDIKKLYKDSLL</sequence>
<dbReference type="PANTHER" id="PTHR11496">
    <property type="entry name" value="ALCOHOL DEHYDROGENASE"/>
    <property type="match status" value="1"/>
</dbReference>
<reference evidence="4" key="2">
    <citation type="journal article" date="2021" name="PeerJ">
        <title>Extensive microbial diversity within the chicken gut microbiome revealed by metagenomics and culture.</title>
        <authorList>
            <person name="Gilroy R."/>
            <person name="Ravi A."/>
            <person name="Getino M."/>
            <person name="Pursley I."/>
            <person name="Horton D.L."/>
            <person name="Alikhan N.F."/>
            <person name="Baker D."/>
            <person name="Gharbi K."/>
            <person name="Hall N."/>
            <person name="Watson M."/>
            <person name="Adriaenssens E.M."/>
            <person name="Foster-Nyarko E."/>
            <person name="Jarju S."/>
            <person name="Secka A."/>
            <person name="Antonio M."/>
            <person name="Oren A."/>
            <person name="Chaudhuri R.R."/>
            <person name="La Ragione R."/>
            <person name="Hildebrand F."/>
            <person name="Pallen M.J."/>
        </authorList>
    </citation>
    <scope>NUCLEOTIDE SEQUENCE</scope>
    <source>
        <strain evidence="4">F6-4510</strain>
    </source>
</reference>
<reference evidence="4" key="1">
    <citation type="submission" date="2020-10" db="EMBL/GenBank/DDBJ databases">
        <authorList>
            <person name="Gilroy R."/>
        </authorList>
    </citation>
    <scope>NUCLEOTIDE SEQUENCE</scope>
    <source>
        <strain evidence="4">F6-4510</strain>
    </source>
</reference>
<dbReference type="CDD" id="cd08181">
    <property type="entry name" value="PPD-like"/>
    <property type="match status" value="1"/>
</dbReference>
<name>A0A9D9DTJ5_9FIRM</name>
<evidence type="ECO:0000259" key="3">
    <source>
        <dbReference type="Pfam" id="PF25137"/>
    </source>
</evidence>
<dbReference type="AlphaFoldDB" id="A0A9D9DTJ5"/>
<comment type="caution">
    <text evidence="4">The sequence shown here is derived from an EMBL/GenBank/DDBJ whole genome shotgun (WGS) entry which is preliminary data.</text>
</comment>
<dbReference type="Gene3D" id="3.40.50.1970">
    <property type="match status" value="1"/>
</dbReference>
<dbReference type="FunFam" id="3.40.50.1970:FF:000003">
    <property type="entry name" value="Alcohol dehydrogenase, iron-containing"/>
    <property type="match status" value="1"/>
</dbReference>
<dbReference type="Proteomes" id="UP000823611">
    <property type="component" value="Unassembled WGS sequence"/>
</dbReference>
<dbReference type="InterPro" id="IPR001670">
    <property type="entry name" value="ADH_Fe/GldA"/>
</dbReference>
<dbReference type="PANTHER" id="PTHR11496:SF103">
    <property type="entry name" value="DEHYDROGENASE, PUTATIVE-RELATED"/>
    <property type="match status" value="1"/>
</dbReference>
<gene>
    <name evidence="4" type="ORF">IAC55_01040</name>
</gene>
<dbReference type="GO" id="GO:0004022">
    <property type="term" value="F:alcohol dehydrogenase (NAD+) activity"/>
    <property type="evidence" value="ECO:0007669"/>
    <property type="project" value="UniProtKB-ARBA"/>
</dbReference>
<dbReference type="InterPro" id="IPR039697">
    <property type="entry name" value="Alcohol_dehydrogenase_Fe"/>
</dbReference>
<dbReference type="Gene3D" id="1.20.1090.10">
    <property type="entry name" value="Dehydroquinate synthase-like - alpha domain"/>
    <property type="match status" value="1"/>
</dbReference>
<evidence type="ECO:0000313" key="4">
    <source>
        <dbReference type="EMBL" id="MBO8433892.1"/>
    </source>
</evidence>
<dbReference type="Pfam" id="PF25137">
    <property type="entry name" value="ADH_Fe_C"/>
    <property type="match status" value="1"/>
</dbReference>